<dbReference type="InterPro" id="IPR003819">
    <property type="entry name" value="TauD/TfdA-like"/>
</dbReference>
<keyword evidence="4" id="KW-1185">Reference proteome</keyword>
<evidence type="ECO:0000259" key="2">
    <source>
        <dbReference type="Pfam" id="PF02668"/>
    </source>
</evidence>
<dbReference type="SUPFAM" id="SSF51197">
    <property type="entry name" value="Clavaminate synthase-like"/>
    <property type="match status" value="1"/>
</dbReference>
<keyword evidence="1" id="KW-0560">Oxidoreductase</keyword>
<proteinExistence type="predicted"/>
<dbReference type="InterPro" id="IPR042098">
    <property type="entry name" value="TauD-like_sf"/>
</dbReference>
<feature type="domain" description="TauD/TfdA-like" evidence="2">
    <location>
        <begin position="70"/>
        <end position="327"/>
    </location>
</feature>
<comment type="caution">
    <text evidence="3">The sequence shown here is derived from an EMBL/GenBank/DDBJ whole genome shotgun (WGS) entry which is preliminary data.</text>
</comment>
<dbReference type="Proteomes" id="UP001586593">
    <property type="component" value="Unassembled WGS sequence"/>
</dbReference>
<organism evidence="3 4">
    <name type="scientific">Phialemonium thermophilum</name>
    <dbReference type="NCBI Taxonomy" id="223376"/>
    <lineage>
        <taxon>Eukaryota</taxon>
        <taxon>Fungi</taxon>
        <taxon>Dikarya</taxon>
        <taxon>Ascomycota</taxon>
        <taxon>Pezizomycotina</taxon>
        <taxon>Sordariomycetes</taxon>
        <taxon>Sordariomycetidae</taxon>
        <taxon>Cephalothecales</taxon>
        <taxon>Cephalothecaceae</taxon>
        <taxon>Phialemonium</taxon>
    </lineage>
</organism>
<accession>A0ABR3XPP9</accession>
<dbReference type="PANTHER" id="PTHR10696:SF54">
    <property type="entry name" value="FAMILY OXIDOREDUCTASE, PUTATIVE (AFU_ORTHOLOGUE AFUA_4G13850)-RELATED"/>
    <property type="match status" value="1"/>
</dbReference>
<sequence length="399" mass="43725">MGSIEKEGSVTDLPTLVAELAREPWTWTGADFGSSGNQRIPLLELGTEDLFRVQEALRAFKDLELDGGEINRDNFPLPTLLDRLERAAVHIHQGCGFCIVRGLDPAKYSVEDNLLLFLGLGSYIGDLRGVQDRKGNVITHITDSGQWKVPYSQRHGIHTNADLPFHNDMGADVLALQVRQLAAKGGFSYVASASQVLSELVVSEPDVARSLFEAEWPIQVSGKSTRHVLAPLMQYHDGKLMVSLDPGRLGAHPATASLTAGAGIPPLTDAQRHALAAFSAAATKHRLQLDLQPGDLLFINNWTLLHARDTYDDNGEAGMRRHMLRLWLRSSRLGWDVPPSLRTPWEAAFGTTGYGSTKPGLGSRNWLYPVVPAVEYEVPKYTAGSAAFVLEDSDEDDKE</sequence>
<dbReference type="Gene3D" id="3.60.130.10">
    <property type="entry name" value="Clavaminate synthase-like"/>
    <property type="match status" value="1"/>
</dbReference>
<protein>
    <recommendedName>
        <fullName evidence="2">TauD/TfdA-like domain-containing protein</fullName>
    </recommendedName>
</protein>
<reference evidence="3 4" key="1">
    <citation type="journal article" date="2024" name="Commun. Biol.">
        <title>Comparative genomic analysis of thermophilic fungi reveals convergent evolutionary adaptations and gene losses.</title>
        <authorList>
            <person name="Steindorff A.S."/>
            <person name="Aguilar-Pontes M.V."/>
            <person name="Robinson A.J."/>
            <person name="Andreopoulos B."/>
            <person name="LaButti K."/>
            <person name="Kuo A."/>
            <person name="Mondo S."/>
            <person name="Riley R."/>
            <person name="Otillar R."/>
            <person name="Haridas S."/>
            <person name="Lipzen A."/>
            <person name="Grimwood J."/>
            <person name="Schmutz J."/>
            <person name="Clum A."/>
            <person name="Reid I.D."/>
            <person name="Moisan M.C."/>
            <person name="Butler G."/>
            <person name="Nguyen T.T.M."/>
            <person name="Dewar K."/>
            <person name="Conant G."/>
            <person name="Drula E."/>
            <person name="Henrissat B."/>
            <person name="Hansel C."/>
            <person name="Singer S."/>
            <person name="Hutchinson M.I."/>
            <person name="de Vries R.P."/>
            <person name="Natvig D.O."/>
            <person name="Powell A.J."/>
            <person name="Tsang A."/>
            <person name="Grigoriev I.V."/>
        </authorList>
    </citation>
    <scope>NUCLEOTIDE SEQUENCE [LARGE SCALE GENOMIC DNA]</scope>
    <source>
        <strain evidence="3 4">ATCC 24622</strain>
    </source>
</reference>
<evidence type="ECO:0000313" key="3">
    <source>
        <dbReference type="EMBL" id="KAL1877579.1"/>
    </source>
</evidence>
<evidence type="ECO:0000313" key="4">
    <source>
        <dbReference type="Proteomes" id="UP001586593"/>
    </source>
</evidence>
<evidence type="ECO:0000256" key="1">
    <source>
        <dbReference type="ARBA" id="ARBA00023002"/>
    </source>
</evidence>
<name>A0ABR3XPP9_9PEZI</name>
<dbReference type="PANTHER" id="PTHR10696">
    <property type="entry name" value="GAMMA-BUTYROBETAINE HYDROXYLASE-RELATED"/>
    <property type="match status" value="1"/>
</dbReference>
<dbReference type="Pfam" id="PF02668">
    <property type="entry name" value="TauD"/>
    <property type="match status" value="1"/>
</dbReference>
<dbReference type="EMBL" id="JAZHXJ010000063">
    <property type="protein sequence ID" value="KAL1877579.1"/>
    <property type="molecule type" value="Genomic_DNA"/>
</dbReference>
<dbReference type="InterPro" id="IPR050411">
    <property type="entry name" value="AlphaKG_dependent_hydroxylases"/>
</dbReference>
<gene>
    <name evidence="3" type="ORF">VTK73DRAFT_8568</name>
</gene>